<keyword evidence="3 7" id="KW-0698">rRNA processing</keyword>
<feature type="binding site" evidence="7">
    <location>
        <position position="111"/>
    </location>
    <ligand>
        <name>S-adenosyl-L-methionine</name>
        <dbReference type="ChEBI" id="CHEBI:59789"/>
    </ligand>
</feature>
<feature type="binding site" evidence="7">
    <location>
        <position position="58"/>
    </location>
    <ligand>
        <name>S-adenosyl-L-methionine</name>
        <dbReference type="ChEBI" id="CHEBI:59789"/>
    </ligand>
</feature>
<evidence type="ECO:0000256" key="1">
    <source>
        <dbReference type="ARBA" id="ARBA00010396"/>
    </source>
</evidence>
<dbReference type="Gene3D" id="3.40.50.150">
    <property type="entry name" value="Vaccinia Virus protein VP39"/>
    <property type="match status" value="1"/>
</dbReference>
<dbReference type="OrthoDB" id="9806637at2"/>
<dbReference type="CDD" id="cd02440">
    <property type="entry name" value="AdoMet_MTases"/>
    <property type="match status" value="1"/>
</dbReference>
<dbReference type="PANTHER" id="PTHR11265">
    <property type="entry name" value="S-ADENOSYL-METHYLTRANSFERASE MRAW"/>
    <property type="match status" value="1"/>
</dbReference>
<dbReference type="InterPro" id="IPR002903">
    <property type="entry name" value="RsmH"/>
</dbReference>
<dbReference type="InterPro" id="IPR029063">
    <property type="entry name" value="SAM-dependent_MTases_sf"/>
</dbReference>
<dbReference type="NCBIfam" id="TIGR00006">
    <property type="entry name" value="16S rRNA (cytosine(1402)-N(4))-methyltransferase RsmH"/>
    <property type="match status" value="1"/>
</dbReference>
<evidence type="ECO:0000256" key="5">
    <source>
        <dbReference type="ARBA" id="ARBA00022679"/>
    </source>
</evidence>
<name>E5XMP8_SEGRC</name>
<dbReference type="HAMAP" id="MF_01007">
    <property type="entry name" value="16SrRNA_methyltr_H"/>
    <property type="match status" value="1"/>
</dbReference>
<gene>
    <name evidence="7" type="primary">rsmH</name>
    <name evidence="8" type="ORF">HMPREF9336_00768</name>
</gene>
<dbReference type="HOGENOM" id="CLU_038422_0_0_11"/>
<keyword evidence="9" id="KW-1185">Reference proteome</keyword>
<dbReference type="GO" id="GO:0005737">
    <property type="term" value="C:cytoplasm"/>
    <property type="evidence" value="ECO:0007669"/>
    <property type="project" value="UniProtKB-SubCell"/>
</dbReference>
<dbReference type="InterPro" id="IPR023397">
    <property type="entry name" value="SAM-dep_MeTrfase_MraW_recog"/>
</dbReference>
<evidence type="ECO:0000256" key="4">
    <source>
        <dbReference type="ARBA" id="ARBA00022603"/>
    </source>
</evidence>
<reference evidence="8 9" key="1">
    <citation type="journal article" date="2011" name="Stand. Genomic Sci.">
        <title>High quality draft genome sequence of Segniliparus rugosus CDC 945(T)= (ATCC BAA-974(T)).</title>
        <authorList>
            <person name="Earl A.M."/>
            <person name="Desjardins C.A."/>
            <person name="Fitzgerald M.G."/>
            <person name="Arachchi H.M."/>
            <person name="Zeng Q."/>
            <person name="Mehta T."/>
            <person name="Griggs A."/>
            <person name="Birren B.W."/>
            <person name="Toney N.C."/>
            <person name="Carr J."/>
            <person name="Posey J."/>
            <person name="Butler W.R."/>
        </authorList>
    </citation>
    <scope>NUCLEOTIDE SEQUENCE [LARGE SCALE GENOMIC DNA]</scope>
    <source>
        <strain evidence="9">ATCC BAA-974 / DSM 45345 / CCUG 50838 / CIP 108380 / JCM 13579 / CDC 945</strain>
    </source>
</reference>
<feature type="binding site" evidence="7">
    <location>
        <position position="85"/>
    </location>
    <ligand>
        <name>S-adenosyl-L-methionine</name>
        <dbReference type="ChEBI" id="CHEBI:59789"/>
    </ligand>
</feature>
<keyword evidence="5 7" id="KW-0808">Transferase</keyword>
<dbReference type="PANTHER" id="PTHR11265:SF0">
    <property type="entry name" value="12S RRNA N4-METHYLCYTIDINE METHYLTRANSFERASE"/>
    <property type="match status" value="1"/>
</dbReference>
<evidence type="ECO:0000256" key="3">
    <source>
        <dbReference type="ARBA" id="ARBA00022552"/>
    </source>
</evidence>
<comment type="subcellular location">
    <subcellularLocation>
        <location evidence="7">Cytoplasm</location>
    </subcellularLocation>
</comment>
<dbReference type="EMBL" id="ACZI02000003">
    <property type="protein sequence ID" value="EFV14393.2"/>
    <property type="molecule type" value="Genomic_DNA"/>
</dbReference>
<dbReference type="GO" id="GO:0071424">
    <property type="term" value="F:rRNA (cytosine-N4-)-methyltransferase activity"/>
    <property type="evidence" value="ECO:0007669"/>
    <property type="project" value="UniProtKB-UniRule"/>
</dbReference>
<proteinExistence type="inferred from homology"/>
<dbReference type="Gene3D" id="1.10.150.170">
    <property type="entry name" value="Putative methyltransferase TM0872, insert domain"/>
    <property type="match status" value="1"/>
</dbReference>
<keyword evidence="4 7" id="KW-0489">Methyltransferase</keyword>
<dbReference type="STRING" id="679197.HMPREF9336_00768"/>
<evidence type="ECO:0000256" key="6">
    <source>
        <dbReference type="ARBA" id="ARBA00022691"/>
    </source>
</evidence>
<protein>
    <recommendedName>
        <fullName evidence="7">Ribosomal RNA small subunit methyltransferase H</fullName>
        <ecNumber evidence="7">2.1.1.199</ecNumber>
    </recommendedName>
    <alternativeName>
        <fullName evidence="7">16S rRNA m(4)C1402 methyltransferase</fullName>
    </alternativeName>
    <alternativeName>
        <fullName evidence="7">rRNA (cytosine-N(4)-)-methyltransferase RsmH</fullName>
    </alternativeName>
</protein>
<keyword evidence="2 7" id="KW-0963">Cytoplasm</keyword>
<dbReference type="AlphaFoldDB" id="E5XMP8"/>
<comment type="caution">
    <text evidence="8">The sequence shown here is derived from an EMBL/GenBank/DDBJ whole genome shotgun (WGS) entry which is preliminary data.</text>
</comment>
<dbReference type="GO" id="GO:0070475">
    <property type="term" value="P:rRNA base methylation"/>
    <property type="evidence" value="ECO:0007669"/>
    <property type="project" value="UniProtKB-UniRule"/>
</dbReference>
<sequence length="327" mass="35429">MSAQEPQHVPVMLNRVVSLLAPAFDAPDPVLVDGTLGLGGHTRALLERFPTLRVVGMDRDAKAIEVAKERLGGLADRVRFVHARYDEVERALGDGENVQGYLLDLGVSSMQLDQAERGFAYSKDAPLDMRMDTSAELTAHEVLATYGEKELARVLRTYGEERFAARIAAEIVRRRATEPLASSAELVRLIDDVIPAKAKRTGGHPAKRTFQALRVEVNDELGSLRAVLPKALAALAPQGRIVVLAYQSLEDRIVKDEFARATTSRTPIGLPVELPGFEAEFVSLTRGAELAGEEETSENPRAASVRLRAVERVSGNRGEEGGSCAAG</sequence>
<evidence type="ECO:0000313" key="9">
    <source>
        <dbReference type="Proteomes" id="UP000004816"/>
    </source>
</evidence>
<dbReference type="EC" id="2.1.1.199" evidence="7"/>
<accession>E5XMP8</accession>
<dbReference type="Pfam" id="PF01795">
    <property type="entry name" value="Methyltransf_5"/>
    <property type="match status" value="1"/>
</dbReference>
<evidence type="ECO:0000256" key="7">
    <source>
        <dbReference type="HAMAP-Rule" id="MF_01007"/>
    </source>
</evidence>
<dbReference type="Proteomes" id="UP000004816">
    <property type="component" value="Unassembled WGS sequence"/>
</dbReference>
<keyword evidence="6 7" id="KW-0949">S-adenosyl-L-methionine</keyword>
<dbReference type="SUPFAM" id="SSF81799">
    <property type="entry name" value="Putative methyltransferase TM0872, insert domain"/>
    <property type="match status" value="1"/>
</dbReference>
<evidence type="ECO:0000313" key="8">
    <source>
        <dbReference type="EMBL" id="EFV14393.2"/>
    </source>
</evidence>
<dbReference type="PIRSF" id="PIRSF004486">
    <property type="entry name" value="MraW"/>
    <property type="match status" value="1"/>
</dbReference>
<dbReference type="eggNOG" id="COG0275">
    <property type="taxonomic scope" value="Bacteria"/>
</dbReference>
<feature type="binding site" evidence="7">
    <location>
        <position position="104"/>
    </location>
    <ligand>
        <name>S-adenosyl-L-methionine</name>
        <dbReference type="ChEBI" id="CHEBI:59789"/>
    </ligand>
</feature>
<dbReference type="SUPFAM" id="SSF53335">
    <property type="entry name" value="S-adenosyl-L-methionine-dependent methyltransferases"/>
    <property type="match status" value="1"/>
</dbReference>
<comment type="catalytic activity">
    <reaction evidence="7">
        <text>cytidine(1402) in 16S rRNA + S-adenosyl-L-methionine = N(4)-methylcytidine(1402) in 16S rRNA + S-adenosyl-L-homocysteine + H(+)</text>
        <dbReference type="Rhea" id="RHEA:42928"/>
        <dbReference type="Rhea" id="RHEA-COMP:10286"/>
        <dbReference type="Rhea" id="RHEA-COMP:10287"/>
        <dbReference type="ChEBI" id="CHEBI:15378"/>
        <dbReference type="ChEBI" id="CHEBI:57856"/>
        <dbReference type="ChEBI" id="CHEBI:59789"/>
        <dbReference type="ChEBI" id="CHEBI:74506"/>
        <dbReference type="ChEBI" id="CHEBI:82748"/>
        <dbReference type="EC" id="2.1.1.199"/>
    </reaction>
</comment>
<organism evidence="8 9">
    <name type="scientific">Segniliparus rugosus (strain ATCC BAA-974 / DSM 45345 / CCUG 50838 / CIP 108380 / JCM 13579 / CDC 945)</name>
    <dbReference type="NCBI Taxonomy" id="679197"/>
    <lineage>
        <taxon>Bacteria</taxon>
        <taxon>Bacillati</taxon>
        <taxon>Actinomycetota</taxon>
        <taxon>Actinomycetes</taxon>
        <taxon>Mycobacteriales</taxon>
        <taxon>Segniliparaceae</taxon>
        <taxon>Segniliparus</taxon>
    </lineage>
</organism>
<feature type="binding site" evidence="7">
    <location>
        <begin position="39"/>
        <end position="41"/>
    </location>
    <ligand>
        <name>S-adenosyl-L-methionine</name>
        <dbReference type="ChEBI" id="CHEBI:59789"/>
    </ligand>
</feature>
<comment type="similarity">
    <text evidence="1 7">Belongs to the methyltransferase superfamily. RsmH family.</text>
</comment>
<evidence type="ECO:0000256" key="2">
    <source>
        <dbReference type="ARBA" id="ARBA00022490"/>
    </source>
</evidence>
<dbReference type="FunFam" id="1.10.150.170:FF:000001">
    <property type="entry name" value="Ribosomal RNA small subunit methyltransferase H"/>
    <property type="match status" value="1"/>
</dbReference>
<dbReference type="RefSeq" id="WP_021030705.1">
    <property type="nucleotide sequence ID" value="NZ_KI391954.1"/>
</dbReference>
<comment type="function">
    <text evidence="7">Specifically methylates the N4 position of cytidine in position 1402 (C1402) of 16S rRNA.</text>
</comment>